<dbReference type="Pfam" id="PF09729">
    <property type="entry name" value="Gti1_Pac2"/>
    <property type="match status" value="1"/>
</dbReference>
<dbReference type="AlphaFoldDB" id="A0A8H4EZ72"/>
<organism evidence="1 2">
    <name type="scientific">Mucor circinelloides f. lusitanicus</name>
    <name type="common">Mucor racemosus var. lusitanicus</name>
    <dbReference type="NCBI Taxonomy" id="29924"/>
    <lineage>
        <taxon>Eukaryota</taxon>
        <taxon>Fungi</taxon>
        <taxon>Fungi incertae sedis</taxon>
        <taxon>Mucoromycota</taxon>
        <taxon>Mucoromycotina</taxon>
        <taxon>Mucoromycetes</taxon>
        <taxon>Mucorales</taxon>
        <taxon>Mucorineae</taxon>
        <taxon>Mucoraceae</taxon>
        <taxon>Mucor</taxon>
    </lineage>
</organism>
<evidence type="ECO:0000313" key="2">
    <source>
        <dbReference type="Proteomes" id="UP000469890"/>
    </source>
</evidence>
<protein>
    <submittedName>
        <fullName evidence="1">Gti1/Pac2 family-domain-containing protein</fullName>
    </submittedName>
</protein>
<reference evidence="1 2" key="1">
    <citation type="submission" date="2019-09" db="EMBL/GenBank/DDBJ databases">
        <authorList>
            <consortium name="DOE Joint Genome Institute"/>
            <person name="Mondo S.J."/>
            <person name="Navarro-Mendoza M.I."/>
            <person name="Perez-Arques C."/>
            <person name="Panchal S."/>
            <person name="Nicolas F.E."/>
            <person name="Ganguly P."/>
            <person name="Pangilinan J."/>
            <person name="Grigoriev I."/>
            <person name="Heitman J."/>
            <person name="Sanya K."/>
            <person name="Garre V."/>
        </authorList>
    </citation>
    <scope>NUCLEOTIDE SEQUENCE [LARGE SCALE GENOMIC DNA]</scope>
    <source>
        <strain evidence="1 2">MU402</strain>
    </source>
</reference>
<dbReference type="PANTHER" id="PTHR28027">
    <property type="entry name" value="TRANSCRIPTIONAL REGULATOR MIT1"/>
    <property type="match status" value="1"/>
</dbReference>
<dbReference type="GO" id="GO:0003677">
    <property type="term" value="F:DNA binding"/>
    <property type="evidence" value="ECO:0007669"/>
    <property type="project" value="TreeGrafter"/>
</dbReference>
<comment type="caution">
    <text evidence="1">The sequence shown here is derived from an EMBL/GenBank/DDBJ whole genome shotgun (WGS) entry which is preliminary data.</text>
</comment>
<accession>A0A8H4EZ72</accession>
<dbReference type="EMBL" id="JAAECE010000006">
    <property type="protein sequence ID" value="KAF1800026.1"/>
    <property type="molecule type" value="Genomic_DNA"/>
</dbReference>
<evidence type="ECO:0000313" key="1">
    <source>
        <dbReference type="EMBL" id="KAF1800026.1"/>
    </source>
</evidence>
<proteinExistence type="predicted"/>
<sequence>MPIHESFFGFIESTTDALLVFEACRRGKLPKISRRLQDRERGSIKSGTVFVFDEKESGIKRWTDGLVWSPSRILGNFLIYRELDGRESLYQHNRAPFDYDPSHYSAPYDYGAPQHDSMQPLVGELSNEERNRERNLVGSLTDTYKFRKGGLIKKTISIHLNGSTQHMISYYTRSDVLEGRLATPSSVSDLSDLQISPDLLLKQSFRVPPSVEFAELLLKRPSLSPTSTSSTTSTATASTTLRRKLSHATIGAHALYESHPAARIPNEEFPALCK</sequence>
<gene>
    <name evidence="1" type="ORF">FB192DRAFT_1286587</name>
</gene>
<dbReference type="PANTHER" id="PTHR28027:SF2">
    <property type="entry name" value="TRANSCRIPTIONAL REGULATOR MIT1"/>
    <property type="match status" value="1"/>
</dbReference>
<name>A0A8H4EZ72_MUCCL</name>
<dbReference type="InterPro" id="IPR018608">
    <property type="entry name" value="Gti1/Pac2"/>
</dbReference>
<dbReference type="Proteomes" id="UP000469890">
    <property type="component" value="Unassembled WGS sequence"/>
</dbReference>